<dbReference type="OrthoDB" id="1899721at2759"/>
<dbReference type="EMBL" id="JACEFO010001600">
    <property type="protein sequence ID" value="KAF8733578.1"/>
    <property type="molecule type" value="Genomic_DNA"/>
</dbReference>
<evidence type="ECO:0000313" key="2">
    <source>
        <dbReference type="EMBL" id="KAF8733578.1"/>
    </source>
</evidence>
<feature type="compositionally biased region" description="Acidic residues" evidence="1">
    <location>
        <begin position="425"/>
        <end position="435"/>
    </location>
</feature>
<evidence type="ECO:0000256" key="1">
    <source>
        <dbReference type="SAM" id="MobiDB-lite"/>
    </source>
</evidence>
<comment type="caution">
    <text evidence="2">The sequence shown here is derived from an EMBL/GenBank/DDBJ whole genome shotgun (WGS) entry which is preliminary data.</text>
</comment>
<feature type="compositionally biased region" description="Low complexity" evidence="1">
    <location>
        <begin position="316"/>
        <end position="329"/>
    </location>
</feature>
<feature type="region of interest" description="Disordered" evidence="1">
    <location>
        <begin position="149"/>
        <end position="437"/>
    </location>
</feature>
<feature type="region of interest" description="Disordered" evidence="1">
    <location>
        <begin position="59"/>
        <end position="112"/>
    </location>
</feature>
<feature type="compositionally biased region" description="Polar residues" evidence="1">
    <location>
        <begin position="408"/>
        <end position="417"/>
    </location>
</feature>
<name>A0A835KMI6_9POAL</name>
<feature type="compositionally biased region" description="Basic and acidic residues" evidence="1">
    <location>
        <begin position="149"/>
        <end position="159"/>
    </location>
</feature>
<gene>
    <name evidence="2" type="ORF">HU200_014883</name>
</gene>
<protein>
    <submittedName>
        <fullName evidence="2">Uncharacterized protein</fullName>
    </submittedName>
</protein>
<feature type="compositionally biased region" description="Basic and acidic residues" evidence="1">
    <location>
        <begin position="198"/>
        <end position="208"/>
    </location>
</feature>
<organism evidence="2 3">
    <name type="scientific">Digitaria exilis</name>
    <dbReference type="NCBI Taxonomy" id="1010633"/>
    <lineage>
        <taxon>Eukaryota</taxon>
        <taxon>Viridiplantae</taxon>
        <taxon>Streptophyta</taxon>
        <taxon>Embryophyta</taxon>
        <taxon>Tracheophyta</taxon>
        <taxon>Spermatophyta</taxon>
        <taxon>Magnoliopsida</taxon>
        <taxon>Liliopsida</taxon>
        <taxon>Poales</taxon>
        <taxon>Poaceae</taxon>
        <taxon>PACMAD clade</taxon>
        <taxon>Panicoideae</taxon>
        <taxon>Panicodae</taxon>
        <taxon>Paniceae</taxon>
        <taxon>Anthephorinae</taxon>
        <taxon>Digitaria</taxon>
    </lineage>
</organism>
<feature type="compositionally biased region" description="Acidic residues" evidence="1">
    <location>
        <begin position="216"/>
        <end position="230"/>
    </location>
</feature>
<dbReference type="PANTHER" id="PTHR34380:SF1">
    <property type="entry name" value="OS01G0221300 PROTEIN"/>
    <property type="match status" value="1"/>
</dbReference>
<reference evidence="2" key="1">
    <citation type="submission" date="2020-07" db="EMBL/GenBank/DDBJ databases">
        <title>Genome sequence and genetic diversity analysis of an under-domesticated orphan crop, white fonio (Digitaria exilis).</title>
        <authorList>
            <person name="Bennetzen J.L."/>
            <person name="Chen S."/>
            <person name="Ma X."/>
            <person name="Wang X."/>
            <person name="Yssel A.E.J."/>
            <person name="Chaluvadi S.R."/>
            <person name="Johnson M."/>
            <person name="Gangashetty P."/>
            <person name="Hamidou F."/>
            <person name="Sanogo M.D."/>
            <person name="Zwaenepoel A."/>
            <person name="Wallace J."/>
            <person name="Van De Peer Y."/>
            <person name="Van Deynze A."/>
        </authorList>
    </citation>
    <scope>NUCLEOTIDE SEQUENCE</scope>
    <source>
        <tissue evidence="2">Leaves</tissue>
    </source>
</reference>
<feature type="compositionally biased region" description="Acidic residues" evidence="1">
    <location>
        <begin position="187"/>
        <end position="196"/>
    </location>
</feature>
<dbReference type="Proteomes" id="UP000636709">
    <property type="component" value="Unassembled WGS sequence"/>
</dbReference>
<proteinExistence type="predicted"/>
<sequence length="568" mass="61710">MDRTHAVGVRLGDGWMVRGKWWPGGRRTARVRAPAAGGARLAIWHRLLALSTQQQLVDPSGGLRALRGSRPSREVQPADRPPLRRLAPQRVPRRHGRPPEMDAAGPAAKPSSLKAELAAKCSRISELEDRVSLLQAENARLRKALARRRGLESARDPERLAAGLRGSKHEEEAVKPGGTASCGVFDCGDDEEEGAELVDAHSDDKGPNPEEGVVAVEDEEDEADLGEEGGEGGGGSDSQQHCCAGLEDDDVSATPEGTNRRAAARVVTSDSEDEDHGELGSGNKDDVHDQEEEGVTVSRKRGLSAISDSDDEDVTEVVPVVVSNAASRVGAPQIESGDDDADDMVPICQVLKKMRKERQDDADDGSPEARGRSALDNKALGAEYEDSDDDTDVDADMEGFINDDDSSENASDQSDVSDTPVLSEESSEGPEEPDIVADYTSVMARIGRKKKAEDWKFEGDMLAAFAEHPELRLKAVCALYRKQTQEEQLEKAALIHNGEGFNHIDARRGSHIAEFLLDGDRDGPLKKTISDLEEYDPYALGFCHKVAKNYSKQLFTIYQNKEDPDFHP</sequence>
<feature type="compositionally biased region" description="Acidic residues" evidence="1">
    <location>
        <begin position="383"/>
        <end position="407"/>
    </location>
</feature>
<evidence type="ECO:0000313" key="3">
    <source>
        <dbReference type="Proteomes" id="UP000636709"/>
    </source>
</evidence>
<dbReference type="AlphaFoldDB" id="A0A835KMI6"/>
<dbReference type="PANTHER" id="PTHR34380">
    <property type="entry name" value="BNAA03G12380D PROTEIN"/>
    <property type="match status" value="1"/>
</dbReference>
<accession>A0A835KMI6</accession>
<keyword evidence="3" id="KW-1185">Reference proteome</keyword>